<dbReference type="InterPro" id="IPR006575">
    <property type="entry name" value="RWD_dom"/>
</dbReference>
<evidence type="ECO:0000313" key="2">
    <source>
        <dbReference type="EMBL" id="OWF47579.1"/>
    </source>
</evidence>
<dbReference type="EMBL" id="NEDP02003858">
    <property type="protein sequence ID" value="OWF47579.1"/>
    <property type="molecule type" value="Genomic_DNA"/>
</dbReference>
<dbReference type="OrthoDB" id="277175at2759"/>
<sequence>MTDFKEEQNNEIEALESIYPDEISVISVQPYHVFEVHIESQDISDPYDTGVEPELAAQCTLQFSYVEKYPEDPPVFEITEHENLEDDQIEALNELITETIEESLGMVMVFTIVSTVQEKLTQFVEETKKNRIEIEEHEKKKKDELEMKKFEGTRVTIETFLAWKAKFDAEMSEQKRMKNQVVVGPKGLTGKELFFTDDSMNDSDVKFLQSEEDTVEVDESLFQDMDDLDLDVNDLDLEDTAVD</sequence>
<evidence type="ECO:0000313" key="3">
    <source>
        <dbReference type="Proteomes" id="UP000242188"/>
    </source>
</evidence>
<dbReference type="CDD" id="cd23816">
    <property type="entry name" value="RWD_RWDD1"/>
    <property type="match status" value="1"/>
</dbReference>
<reference evidence="2 3" key="1">
    <citation type="journal article" date="2017" name="Nat. Ecol. Evol.">
        <title>Scallop genome provides insights into evolution of bilaterian karyotype and development.</title>
        <authorList>
            <person name="Wang S."/>
            <person name="Zhang J."/>
            <person name="Jiao W."/>
            <person name="Li J."/>
            <person name="Xun X."/>
            <person name="Sun Y."/>
            <person name="Guo X."/>
            <person name="Huan P."/>
            <person name="Dong B."/>
            <person name="Zhang L."/>
            <person name="Hu X."/>
            <person name="Sun X."/>
            <person name="Wang J."/>
            <person name="Zhao C."/>
            <person name="Wang Y."/>
            <person name="Wang D."/>
            <person name="Huang X."/>
            <person name="Wang R."/>
            <person name="Lv J."/>
            <person name="Li Y."/>
            <person name="Zhang Z."/>
            <person name="Liu B."/>
            <person name="Lu W."/>
            <person name="Hui Y."/>
            <person name="Liang J."/>
            <person name="Zhou Z."/>
            <person name="Hou R."/>
            <person name="Li X."/>
            <person name="Liu Y."/>
            <person name="Li H."/>
            <person name="Ning X."/>
            <person name="Lin Y."/>
            <person name="Zhao L."/>
            <person name="Xing Q."/>
            <person name="Dou J."/>
            <person name="Li Y."/>
            <person name="Mao J."/>
            <person name="Guo H."/>
            <person name="Dou H."/>
            <person name="Li T."/>
            <person name="Mu C."/>
            <person name="Jiang W."/>
            <person name="Fu Q."/>
            <person name="Fu X."/>
            <person name="Miao Y."/>
            <person name="Liu J."/>
            <person name="Yu Q."/>
            <person name="Li R."/>
            <person name="Liao H."/>
            <person name="Li X."/>
            <person name="Kong Y."/>
            <person name="Jiang Z."/>
            <person name="Chourrout D."/>
            <person name="Li R."/>
            <person name="Bao Z."/>
        </authorList>
    </citation>
    <scope>NUCLEOTIDE SEQUENCE [LARGE SCALE GENOMIC DNA]</scope>
    <source>
        <strain evidence="2 3">PY_sf001</strain>
    </source>
</reference>
<dbReference type="SUPFAM" id="SSF54495">
    <property type="entry name" value="UBC-like"/>
    <property type="match status" value="1"/>
</dbReference>
<protein>
    <submittedName>
        <fullName evidence="2">RWD domain-containing protein 1</fullName>
    </submittedName>
</protein>
<dbReference type="Gene3D" id="3.10.110.10">
    <property type="entry name" value="Ubiquitin Conjugating Enzyme"/>
    <property type="match status" value="1"/>
</dbReference>
<keyword evidence="3" id="KW-1185">Reference proteome</keyword>
<organism evidence="2 3">
    <name type="scientific">Mizuhopecten yessoensis</name>
    <name type="common">Japanese scallop</name>
    <name type="synonym">Patinopecten yessoensis</name>
    <dbReference type="NCBI Taxonomy" id="6573"/>
    <lineage>
        <taxon>Eukaryota</taxon>
        <taxon>Metazoa</taxon>
        <taxon>Spiralia</taxon>
        <taxon>Lophotrochozoa</taxon>
        <taxon>Mollusca</taxon>
        <taxon>Bivalvia</taxon>
        <taxon>Autobranchia</taxon>
        <taxon>Pteriomorphia</taxon>
        <taxon>Pectinida</taxon>
        <taxon>Pectinoidea</taxon>
        <taxon>Pectinidae</taxon>
        <taxon>Mizuhopecten</taxon>
    </lineage>
</organism>
<dbReference type="PANTHER" id="PTHR12292">
    <property type="entry name" value="RWD DOMAIN-CONTAINING PROTEIN"/>
    <property type="match status" value="1"/>
</dbReference>
<dbReference type="FunFam" id="3.10.110.10:FF:000075">
    <property type="entry name" value="RWD domain-containing protein (Gir2)"/>
    <property type="match status" value="1"/>
</dbReference>
<dbReference type="PROSITE" id="PS50908">
    <property type="entry name" value="RWD"/>
    <property type="match status" value="1"/>
</dbReference>
<dbReference type="Proteomes" id="UP000242188">
    <property type="component" value="Unassembled WGS sequence"/>
</dbReference>
<dbReference type="STRING" id="6573.A0A210QFU6"/>
<accession>A0A210QFU6</accession>
<feature type="domain" description="RWD" evidence="1">
    <location>
        <begin position="10"/>
        <end position="123"/>
    </location>
</feature>
<dbReference type="InterPro" id="IPR040213">
    <property type="entry name" value="GIR2-like"/>
</dbReference>
<evidence type="ECO:0000259" key="1">
    <source>
        <dbReference type="PROSITE" id="PS50908"/>
    </source>
</evidence>
<name>A0A210QFU6_MIZYE</name>
<gene>
    <name evidence="2" type="ORF">KP79_PYT06782</name>
</gene>
<dbReference type="Pfam" id="PF05773">
    <property type="entry name" value="RWD"/>
    <property type="match status" value="1"/>
</dbReference>
<proteinExistence type="predicted"/>
<dbReference type="InterPro" id="IPR016135">
    <property type="entry name" value="UBQ-conjugating_enzyme/RWD"/>
</dbReference>
<dbReference type="SMART" id="SM00591">
    <property type="entry name" value="RWD"/>
    <property type="match status" value="1"/>
</dbReference>
<dbReference type="AlphaFoldDB" id="A0A210QFU6"/>
<comment type="caution">
    <text evidence="2">The sequence shown here is derived from an EMBL/GenBank/DDBJ whole genome shotgun (WGS) entry which is preliminary data.</text>
</comment>